<accession>A0ABS7N6M4</accession>
<comment type="caution">
    <text evidence="2">The sequence shown here is derived from an EMBL/GenBank/DDBJ whole genome shotgun (WGS) entry which is preliminary data.</text>
</comment>
<evidence type="ECO:0000256" key="1">
    <source>
        <dbReference type="SAM" id="MobiDB-lite"/>
    </source>
</evidence>
<feature type="compositionally biased region" description="Basic and acidic residues" evidence="1">
    <location>
        <begin position="44"/>
        <end position="58"/>
    </location>
</feature>
<feature type="region of interest" description="Disordered" evidence="1">
    <location>
        <begin position="1"/>
        <end position="58"/>
    </location>
</feature>
<protein>
    <submittedName>
        <fullName evidence="2">Uncharacterized protein</fullName>
    </submittedName>
</protein>
<dbReference type="Proteomes" id="UP000766609">
    <property type="component" value="Unassembled WGS sequence"/>
</dbReference>
<feature type="compositionally biased region" description="Basic and acidic residues" evidence="1">
    <location>
        <begin position="8"/>
        <end position="17"/>
    </location>
</feature>
<name>A0ABS7N6M4_9BACT</name>
<reference evidence="2 3" key="1">
    <citation type="submission" date="2021-06" db="EMBL/GenBank/DDBJ databases">
        <title>44 bacteria genomes isolated from Dapeng, Shenzhen.</title>
        <authorList>
            <person name="Zheng W."/>
            <person name="Yu S."/>
            <person name="Huang Y."/>
        </authorList>
    </citation>
    <scope>NUCLEOTIDE SEQUENCE [LARGE SCALE GENOMIC DNA]</scope>
    <source>
        <strain evidence="2 3">DP5N14-6</strain>
    </source>
</reference>
<proteinExistence type="predicted"/>
<evidence type="ECO:0000313" key="2">
    <source>
        <dbReference type="EMBL" id="MBY5951986.1"/>
    </source>
</evidence>
<sequence length="58" mass="6519">MSQKKKEKTIPSDKENAFDFSDQMGLFPEDVPFGRNIGCGGKSTKNDIQKPKNQENKS</sequence>
<organism evidence="2 3">
    <name type="scientific">Algoriphagus marincola</name>
    <dbReference type="NCBI Taxonomy" id="264027"/>
    <lineage>
        <taxon>Bacteria</taxon>
        <taxon>Pseudomonadati</taxon>
        <taxon>Bacteroidota</taxon>
        <taxon>Cytophagia</taxon>
        <taxon>Cytophagales</taxon>
        <taxon>Cyclobacteriaceae</taxon>
        <taxon>Algoriphagus</taxon>
    </lineage>
</organism>
<dbReference type="RefSeq" id="WP_222584480.1">
    <property type="nucleotide sequence ID" value="NZ_JAHVHP010000002.1"/>
</dbReference>
<keyword evidence="3" id="KW-1185">Reference proteome</keyword>
<evidence type="ECO:0000313" key="3">
    <source>
        <dbReference type="Proteomes" id="UP000766609"/>
    </source>
</evidence>
<dbReference type="EMBL" id="JAHVHP010000002">
    <property type="protein sequence ID" value="MBY5951986.1"/>
    <property type="molecule type" value="Genomic_DNA"/>
</dbReference>
<gene>
    <name evidence="2" type="ORF">KUV23_13430</name>
</gene>